<comment type="caution">
    <text evidence="2">The sequence shown here is derived from an EMBL/GenBank/DDBJ whole genome shotgun (WGS) entry which is preliminary data.</text>
</comment>
<reference evidence="2 3" key="1">
    <citation type="submission" date="2020-04" db="EMBL/GenBank/DDBJ databases">
        <title>Enterovirga sp. isolate from soil.</title>
        <authorList>
            <person name="Chea S."/>
            <person name="Kim D.-U."/>
        </authorList>
    </citation>
    <scope>NUCLEOTIDE SEQUENCE [LARGE SCALE GENOMIC DNA]</scope>
    <source>
        <strain evidence="2 3">DB1703</strain>
    </source>
</reference>
<feature type="signal peptide" evidence="1">
    <location>
        <begin position="1"/>
        <end position="24"/>
    </location>
</feature>
<gene>
    <name evidence="2" type="ORF">HJG44_06325</name>
</gene>
<keyword evidence="1" id="KW-0732">Signal</keyword>
<proteinExistence type="predicted"/>
<evidence type="ECO:0000256" key="1">
    <source>
        <dbReference type="SAM" id="SignalP"/>
    </source>
</evidence>
<evidence type="ECO:0008006" key="4">
    <source>
        <dbReference type="Google" id="ProtNLM"/>
    </source>
</evidence>
<evidence type="ECO:0000313" key="3">
    <source>
        <dbReference type="Proteomes" id="UP000564885"/>
    </source>
</evidence>
<accession>A0A849I3S1</accession>
<name>A0A849I3S1_9HYPH</name>
<protein>
    <recommendedName>
        <fullName evidence="4">UrcA family protein</fullName>
    </recommendedName>
</protein>
<dbReference type="RefSeq" id="WP_171217520.1">
    <property type="nucleotide sequence ID" value="NZ_JABEPP010000002.1"/>
</dbReference>
<organism evidence="2 3">
    <name type="scientific">Enterovirga aerilata</name>
    <dbReference type="NCBI Taxonomy" id="2730920"/>
    <lineage>
        <taxon>Bacteria</taxon>
        <taxon>Pseudomonadati</taxon>
        <taxon>Pseudomonadota</taxon>
        <taxon>Alphaproteobacteria</taxon>
        <taxon>Hyphomicrobiales</taxon>
        <taxon>Methylobacteriaceae</taxon>
        <taxon>Enterovirga</taxon>
    </lineage>
</organism>
<feature type="chain" id="PRO_5032966550" description="UrcA family protein" evidence="1">
    <location>
        <begin position="25"/>
        <end position="99"/>
    </location>
</feature>
<dbReference type="EMBL" id="JABEPP010000002">
    <property type="protein sequence ID" value="NNM72008.1"/>
    <property type="molecule type" value="Genomic_DNA"/>
</dbReference>
<dbReference type="Proteomes" id="UP000564885">
    <property type="component" value="Unassembled WGS sequence"/>
</dbReference>
<keyword evidence="3" id="KW-1185">Reference proteome</keyword>
<dbReference type="AlphaFoldDB" id="A0A849I3S1"/>
<sequence>MKRLIVGMAALAAGAILAGTPSQAAKFQDPGLARAGSLIEDVACVVRRERVRRPGGRVEWRMVRTCRPDVRPGRHCRTVQERVRRPGGRVIIETRRVCR</sequence>
<evidence type="ECO:0000313" key="2">
    <source>
        <dbReference type="EMBL" id="NNM72008.1"/>
    </source>
</evidence>